<dbReference type="GeneID" id="91151088"/>
<protein>
    <submittedName>
        <fullName evidence="3">Nucleotide-binding universal stress UspA family protein</fullName>
    </submittedName>
</protein>
<dbReference type="PANTHER" id="PTHR46268">
    <property type="entry name" value="STRESS RESPONSE PROTEIN NHAX"/>
    <property type="match status" value="1"/>
</dbReference>
<evidence type="ECO:0000313" key="3">
    <source>
        <dbReference type="EMBL" id="MET3757387.1"/>
    </source>
</evidence>
<sequence length="176" mass="18915">MFKKILIATDGSDHSKKAIELGSALAAKDGAEVVLVHVLLTGEVDADVQRLIDVEYPVSKPMPKPTDDARNDILAIEPQGFDIAKHKAASYRIFQILGDQIVQQAVRTLKTKGVNDIQSLVLEGNPAEQILKAIADEEPDLVICGARGLSSFAALLFGSVSNKIAHMCPVTCITVR</sequence>
<accession>A0ABV2MLQ9</accession>
<dbReference type="Gene3D" id="3.40.50.620">
    <property type="entry name" value="HUPs"/>
    <property type="match status" value="1"/>
</dbReference>
<dbReference type="Pfam" id="PF00582">
    <property type="entry name" value="Usp"/>
    <property type="match status" value="1"/>
</dbReference>
<dbReference type="InterPro" id="IPR006016">
    <property type="entry name" value="UspA"/>
</dbReference>
<dbReference type="PRINTS" id="PR01438">
    <property type="entry name" value="UNVRSLSTRESS"/>
</dbReference>
<keyword evidence="4" id="KW-1185">Reference proteome</keyword>
<dbReference type="SUPFAM" id="SSF52402">
    <property type="entry name" value="Adenine nucleotide alpha hydrolases-like"/>
    <property type="match status" value="1"/>
</dbReference>
<feature type="domain" description="UspA" evidence="2">
    <location>
        <begin position="1"/>
        <end position="176"/>
    </location>
</feature>
<reference evidence="3 4" key="1">
    <citation type="submission" date="2024-06" db="EMBL/GenBank/DDBJ databases">
        <title>Genomic Encyclopedia of Type Strains, Phase IV (KMG-IV): sequencing the most valuable type-strain genomes for metagenomic binning, comparative biology and taxonomic classification.</title>
        <authorList>
            <person name="Goeker M."/>
        </authorList>
    </citation>
    <scope>NUCLEOTIDE SEQUENCE [LARGE SCALE GENOMIC DNA]</scope>
    <source>
        <strain evidence="3 4">DSM 29288</strain>
    </source>
</reference>
<comment type="caution">
    <text evidence="3">The sequence shown here is derived from an EMBL/GenBank/DDBJ whole genome shotgun (WGS) entry which is preliminary data.</text>
</comment>
<organism evidence="3 4">
    <name type="scientific">Rhizobium binae</name>
    <dbReference type="NCBI Taxonomy" id="1138190"/>
    <lineage>
        <taxon>Bacteria</taxon>
        <taxon>Pseudomonadati</taxon>
        <taxon>Pseudomonadota</taxon>
        <taxon>Alphaproteobacteria</taxon>
        <taxon>Hyphomicrobiales</taxon>
        <taxon>Rhizobiaceae</taxon>
        <taxon>Rhizobium/Agrobacterium group</taxon>
        <taxon>Rhizobium</taxon>
    </lineage>
</organism>
<dbReference type="CDD" id="cd00293">
    <property type="entry name" value="USP-like"/>
    <property type="match status" value="1"/>
</dbReference>
<comment type="similarity">
    <text evidence="1">Belongs to the universal stress protein A family.</text>
</comment>
<evidence type="ECO:0000256" key="1">
    <source>
        <dbReference type="ARBA" id="ARBA00008791"/>
    </source>
</evidence>
<dbReference type="RefSeq" id="WP_168300405.1">
    <property type="nucleotide sequence ID" value="NZ_CP071605.1"/>
</dbReference>
<name>A0ABV2MLQ9_9HYPH</name>
<evidence type="ECO:0000313" key="4">
    <source>
        <dbReference type="Proteomes" id="UP001549077"/>
    </source>
</evidence>
<dbReference type="PANTHER" id="PTHR46268:SF6">
    <property type="entry name" value="UNIVERSAL STRESS PROTEIN UP12"/>
    <property type="match status" value="1"/>
</dbReference>
<evidence type="ECO:0000259" key="2">
    <source>
        <dbReference type="Pfam" id="PF00582"/>
    </source>
</evidence>
<proteinExistence type="inferred from homology"/>
<dbReference type="Proteomes" id="UP001549077">
    <property type="component" value="Unassembled WGS sequence"/>
</dbReference>
<dbReference type="InterPro" id="IPR006015">
    <property type="entry name" value="Universal_stress_UspA"/>
</dbReference>
<dbReference type="EMBL" id="JBEPMY010000017">
    <property type="protein sequence ID" value="MET3757387.1"/>
    <property type="molecule type" value="Genomic_DNA"/>
</dbReference>
<dbReference type="InterPro" id="IPR014729">
    <property type="entry name" value="Rossmann-like_a/b/a_fold"/>
</dbReference>
<gene>
    <name evidence="3" type="ORF">ABID08_004768</name>
</gene>